<evidence type="ECO:0000313" key="9">
    <source>
        <dbReference type="EMBL" id="AEH10171.1"/>
    </source>
</evidence>
<keyword evidence="6 7" id="KW-0472">Membrane</keyword>
<evidence type="ECO:0000256" key="2">
    <source>
        <dbReference type="ARBA" id="ARBA00022448"/>
    </source>
</evidence>
<accession>F8B5T2</accession>
<feature type="transmembrane region" description="Helical" evidence="7">
    <location>
        <begin position="220"/>
        <end position="241"/>
    </location>
</feature>
<dbReference type="STRING" id="656024.FsymDg_2835"/>
<dbReference type="InterPro" id="IPR036259">
    <property type="entry name" value="MFS_trans_sf"/>
</dbReference>
<gene>
    <name evidence="9" type="ordered locus">FsymDg_2835</name>
</gene>
<name>F8B5T2_9ACTN</name>
<dbReference type="SUPFAM" id="SSF103473">
    <property type="entry name" value="MFS general substrate transporter"/>
    <property type="match status" value="1"/>
</dbReference>
<evidence type="ECO:0000259" key="8">
    <source>
        <dbReference type="PROSITE" id="PS50850"/>
    </source>
</evidence>
<comment type="subcellular location">
    <subcellularLocation>
        <location evidence="1">Cell membrane</location>
        <topology evidence="1">Multi-pass membrane protein</topology>
    </subcellularLocation>
</comment>
<dbReference type="GO" id="GO:0022857">
    <property type="term" value="F:transmembrane transporter activity"/>
    <property type="evidence" value="ECO:0007669"/>
    <property type="project" value="InterPro"/>
</dbReference>
<dbReference type="eggNOG" id="COG2814">
    <property type="taxonomic scope" value="Bacteria"/>
</dbReference>
<feature type="transmembrane region" description="Helical" evidence="7">
    <location>
        <begin position="77"/>
        <end position="97"/>
    </location>
</feature>
<keyword evidence="4 7" id="KW-0812">Transmembrane</keyword>
<dbReference type="Pfam" id="PF05977">
    <property type="entry name" value="MFS_3"/>
    <property type="match status" value="1"/>
</dbReference>
<dbReference type="GO" id="GO:0005886">
    <property type="term" value="C:plasma membrane"/>
    <property type="evidence" value="ECO:0007669"/>
    <property type="project" value="UniProtKB-SubCell"/>
</dbReference>
<evidence type="ECO:0000256" key="4">
    <source>
        <dbReference type="ARBA" id="ARBA00022692"/>
    </source>
</evidence>
<feature type="transmembrane region" description="Helical" evidence="7">
    <location>
        <begin position="103"/>
        <end position="120"/>
    </location>
</feature>
<dbReference type="CDD" id="cd06173">
    <property type="entry name" value="MFS_MefA_like"/>
    <property type="match status" value="1"/>
</dbReference>
<feature type="transmembrane region" description="Helical" evidence="7">
    <location>
        <begin position="253"/>
        <end position="275"/>
    </location>
</feature>
<organism evidence="9 10">
    <name type="scientific">Candidatus Protofrankia datiscae</name>
    <dbReference type="NCBI Taxonomy" id="2716812"/>
    <lineage>
        <taxon>Bacteria</taxon>
        <taxon>Bacillati</taxon>
        <taxon>Actinomycetota</taxon>
        <taxon>Actinomycetes</taxon>
        <taxon>Frankiales</taxon>
        <taxon>Frankiaceae</taxon>
        <taxon>Protofrankia</taxon>
    </lineage>
</organism>
<feature type="transmembrane region" description="Helical" evidence="7">
    <location>
        <begin position="44"/>
        <end position="65"/>
    </location>
</feature>
<protein>
    <submittedName>
        <fullName evidence="9">Major facilitator superfamily MFS_1</fullName>
    </submittedName>
</protein>
<dbReference type="PROSITE" id="PS50850">
    <property type="entry name" value="MFS"/>
    <property type="match status" value="1"/>
</dbReference>
<evidence type="ECO:0000256" key="1">
    <source>
        <dbReference type="ARBA" id="ARBA00004651"/>
    </source>
</evidence>
<evidence type="ECO:0000256" key="7">
    <source>
        <dbReference type="SAM" id="Phobius"/>
    </source>
</evidence>
<feature type="transmembrane region" description="Helical" evidence="7">
    <location>
        <begin position="12"/>
        <end position="32"/>
    </location>
</feature>
<keyword evidence="10" id="KW-1185">Reference proteome</keyword>
<feature type="transmembrane region" description="Helical" evidence="7">
    <location>
        <begin position="344"/>
        <end position="362"/>
    </location>
</feature>
<dbReference type="PANTHER" id="PTHR23513">
    <property type="entry name" value="INTEGRAL MEMBRANE EFFLUX PROTEIN-RELATED"/>
    <property type="match status" value="1"/>
</dbReference>
<dbReference type="InterPro" id="IPR020846">
    <property type="entry name" value="MFS_dom"/>
</dbReference>
<dbReference type="PANTHER" id="PTHR23513:SF11">
    <property type="entry name" value="STAPHYLOFERRIN A TRANSPORTER"/>
    <property type="match status" value="1"/>
</dbReference>
<dbReference type="KEGG" id="fsy:FsymDg_2835"/>
<dbReference type="AlphaFoldDB" id="F8B5T2"/>
<dbReference type="EMBL" id="CP002801">
    <property type="protein sequence ID" value="AEH10171.1"/>
    <property type="molecule type" value="Genomic_DNA"/>
</dbReference>
<feature type="transmembrane region" description="Helical" evidence="7">
    <location>
        <begin position="282"/>
        <end position="300"/>
    </location>
</feature>
<keyword evidence="5 7" id="KW-1133">Transmembrane helix</keyword>
<evidence type="ECO:0000256" key="6">
    <source>
        <dbReference type="ARBA" id="ARBA00023136"/>
    </source>
</evidence>
<dbReference type="InterPro" id="IPR010290">
    <property type="entry name" value="TM_effector"/>
</dbReference>
<feature type="transmembrane region" description="Helical" evidence="7">
    <location>
        <begin position="374"/>
        <end position="392"/>
    </location>
</feature>
<sequence>MNPFRSLSVRNFRLFASGQLLSVAGTWMMVVAQDWLVLELTDDSASALGIVTALQFTPSLLLTLLGGRLADRYDKRLLLTVANLASGMLALGLAVLVLTDGVVLWHIQLFALALGVVNAVEMPTRLAFVSEMVGPELLPNASALSAAYFNVARVAGPALAGLLIAAFGTGPVMVVNAVSYLGTVVGLRMMRPAELHRVTRPATGTRIVDGLRYLASREDLTLPLALVAAVGLCAMNFQLTLPLLARTVFHTDAAAFGLLTTAFAAGSLLSALVTTGRRGRPAAGLVTGGAFGLGLVMTLTGWAPTFATAAVGLFATGFGAIFFAQAANHRIQLGSDPTFRGRVMSVYTTIMIGSTPLGSLWVGFLSERLDARAGLWFGGIVTMIAAATVHAVSQRAQARQASETLQAPQTIQPTPR</sequence>
<evidence type="ECO:0000313" key="10">
    <source>
        <dbReference type="Proteomes" id="UP000001549"/>
    </source>
</evidence>
<keyword evidence="3" id="KW-1003">Cell membrane</keyword>
<dbReference type="Gene3D" id="1.20.1250.20">
    <property type="entry name" value="MFS general substrate transporter like domains"/>
    <property type="match status" value="1"/>
</dbReference>
<evidence type="ECO:0000256" key="3">
    <source>
        <dbReference type="ARBA" id="ARBA00022475"/>
    </source>
</evidence>
<feature type="transmembrane region" description="Helical" evidence="7">
    <location>
        <begin position="306"/>
        <end position="324"/>
    </location>
</feature>
<reference evidence="9 10" key="1">
    <citation type="submission" date="2011-05" db="EMBL/GenBank/DDBJ databases">
        <title>Complete sequence of chromosome of Frankia symbiont of Datisca glomerata.</title>
        <authorList>
            <consortium name="US DOE Joint Genome Institute"/>
            <person name="Lucas S."/>
            <person name="Han J."/>
            <person name="Lapidus A."/>
            <person name="Cheng J.-F."/>
            <person name="Goodwin L."/>
            <person name="Pitluck S."/>
            <person name="Peters L."/>
            <person name="Mikhailova N."/>
            <person name="Chertkov O."/>
            <person name="Teshima H."/>
            <person name="Han C."/>
            <person name="Tapia R."/>
            <person name="Land M."/>
            <person name="Hauser L."/>
            <person name="Kyrpides N."/>
            <person name="Ivanova N."/>
            <person name="Pagani I."/>
            <person name="Berry A."/>
            <person name="Pawlowski K."/>
            <person name="Persson T."/>
            <person name="Vanden Heuvel B."/>
            <person name="Benson D."/>
            <person name="Woyke T."/>
        </authorList>
    </citation>
    <scope>NUCLEOTIDE SEQUENCE [LARGE SCALE GENOMIC DNA]</scope>
    <source>
        <strain evidence="10">4085684</strain>
    </source>
</reference>
<dbReference type="HOGENOM" id="CLU_034180_11_2_11"/>
<proteinExistence type="predicted"/>
<feature type="domain" description="Major facilitator superfamily (MFS) profile" evidence="8">
    <location>
        <begin position="1"/>
        <end position="194"/>
    </location>
</feature>
<keyword evidence="2" id="KW-0813">Transport</keyword>
<evidence type="ECO:0000256" key="5">
    <source>
        <dbReference type="ARBA" id="ARBA00022989"/>
    </source>
</evidence>
<dbReference type="Proteomes" id="UP000001549">
    <property type="component" value="Chromosome"/>
</dbReference>